<comment type="similarity">
    <text evidence="2">Belongs to the selenoprotein M/F family.</text>
</comment>
<keyword evidence="5" id="KW-0712">Selenocysteine</keyword>
<evidence type="ECO:0000256" key="7">
    <source>
        <dbReference type="SAM" id="SignalP"/>
    </source>
</evidence>
<dbReference type="InterPro" id="IPR039992">
    <property type="entry name" value="Sep15_SelM"/>
</dbReference>
<organism evidence="9">
    <name type="scientific">Sarcoptes scabiei</name>
    <name type="common">Itch mite</name>
    <name type="synonym">Acarus scabiei</name>
    <dbReference type="NCBI Taxonomy" id="52283"/>
    <lineage>
        <taxon>Eukaryota</taxon>
        <taxon>Metazoa</taxon>
        <taxon>Ecdysozoa</taxon>
        <taxon>Arthropoda</taxon>
        <taxon>Chelicerata</taxon>
        <taxon>Arachnida</taxon>
        <taxon>Acari</taxon>
        <taxon>Acariformes</taxon>
        <taxon>Sarcoptiformes</taxon>
        <taxon>Astigmata</taxon>
        <taxon>Psoroptidia</taxon>
        <taxon>Sarcoptoidea</taxon>
        <taxon>Sarcoptidae</taxon>
        <taxon>Sarcoptinae</taxon>
        <taxon>Sarcoptes</taxon>
    </lineage>
</organism>
<dbReference type="SUPFAM" id="SSF52833">
    <property type="entry name" value="Thioredoxin-like"/>
    <property type="match status" value="1"/>
</dbReference>
<evidence type="ECO:0000313" key="9">
    <source>
        <dbReference type="EMBL" id="KAF7493777.1"/>
    </source>
</evidence>
<dbReference type="Pfam" id="PF08806">
    <property type="entry name" value="Sep15_SelM"/>
    <property type="match status" value="1"/>
</dbReference>
<dbReference type="InterPro" id="IPR014912">
    <property type="entry name" value="Sep15_SelM_dom"/>
</dbReference>
<name>A0A834RDU7_SARSC</name>
<protein>
    <recommendedName>
        <fullName evidence="6">Selenoprotein F</fullName>
    </recommendedName>
</protein>
<dbReference type="Proteomes" id="UP000070412">
    <property type="component" value="Unassembled WGS sequence"/>
</dbReference>
<reference evidence="10" key="3">
    <citation type="submission" date="2022-06" db="UniProtKB">
        <authorList>
            <consortium name="EnsemblMetazoa"/>
        </authorList>
    </citation>
    <scope>IDENTIFICATION</scope>
</reference>
<dbReference type="OMA" id="IKPHCKQ"/>
<keyword evidence="3 7" id="KW-0732">Signal</keyword>
<accession>A0A834RDU7</accession>
<dbReference type="OrthoDB" id="1910009at2759"/>
<evidence type="ECO:0000259" key="8">
    <source>
        <dbReference type="Pfam" id="PF08806"/>
    </source>
</evidence>
<dbReference type="AlphaFoldDB" id="A0A834RDU7"/>
<keyword evidence="4" id="KW-0256">Endoplasmic reticulum</keyword>
<gene>
    <name evidence="9" type="ORF">SSS_6930</name>
</gene>
<evidence type="ECO:0000256" key="2">
    <source>
        <dbReference type="ARBA" id="ARBA00005742"/>
    </source>
</evidence>
<evidence type="ECO:0000256" key="6">
    <source>
        <dbReference type="ARBA" id="ARBA00040775"/>
    </source>
</evidence>
<feature type="domain" description="Selenoprotein F/M" evidence="8">
    <location>
        <begin position="80"/>
        <end position="153"/>
    </location>
</feature>
<comment type="subcellular location">
    <subcellularLocation>
        <location evidence="1">Endoplasmic reticulum lumen</location>
    </subcellularLocation>
</comment>
<reference evidence="11" key="1">
    <citation type="journal article" date="2020" name="PLoS Negl. Trop. Dis.">
        <title>High-quality nuclear genome for Sarcoptes scabiei-A critical resource for a neglected parasite.</title>
        <authorList>
            <person name="Korhonen P.K."/>
            <person name="Gasser R.B."/>
            <person name="Ma G."/>
            <person name="Wang T."/>
            <person name="Stroehlein A.J."/>
            <person name="Young N.D."/>
            <person name="Ang C.S."/>
            <person name="Fernando D.D."/>
            <person name="Lu H.C."/>
            <person name="Taylor S."/>
            <person name="Reynolds S.L."/>
            <person name="Mofiz E."/>
            <person name="Najaraj S.H."/>
            <person name="Gowda H."/>
            <person name="Madugundu A."/>
            <person name="Renuse S."/>
            <person name="Holt D."/>
            <person name="Pandey A."/>
            <person name="Papenfuss A.T."/>
            <person name="Fischer K."/>
        </authorList>
    </citation>
    <scope>NUCLEOTIDE SEQUENCE [LARGE SCALE GENOMIC DNA]</scope>
</reference>
<evidence type="ECO:0000313" key="11">
    <source>
        <dbReference type="Proteomes" id="UP000070412"/>
    </source>
</evidence>
<dbReference type="InterPro" id="IPR036249">
    <property type="entry name" value="Thioredoxin-like_sf"/>
</dbReference>
<evidence type="ECO:0000256" key="3">
    <source>
        <dbReference type="ARBA" id="ARBA00022729"/>
    </source>
</evidence>
<evidence type="ECO:0000313" key="10">
    <source>
        <dbReference type="EnsemblMetazoa" id="KAF7493777.1"/>
    </source>
</evidence>
<dbReference type="GO" id="GO:0016491">
    <property type="term" value="F:oxidoreductase activity"/>
    <property type="evidence" value="ECO:0007669"/>
    <property type="project" value="TreeGrafter"/>
</dbReference>
<sequence>MNLSLQAIFLLWTFLSLMVQSSEAGKEKLSSEQCLEAGFNSAELWCERCYELDKFDLQMIKPECLKCCRESISKKKYSYARLEYCECNIANFPQVKAFIRGEKPQKYSNLKIKFVRGALPILKLLDDRHNLVDELNIQKWDTDTIDEFLSQHIS</sequence>
<dbReference type="PANTHER" id="PTHR13077:SF6">
    <property type="entry name" value="SELENOPROTEIN F"/>
    <property type="match status" value="1"/>
</dbReference>
<dbReference type="PANTHER" id="PTHR13077">
    <property type="entry name" value="SELENOPROTEIN F"/>
    <property type="match status" value="1"/>
</dbReference>
<dbReference type="EMBL" id="WVUK01000055">
    <property type="protein sequence ID" value="KAF7493777.1"/>
    <property type="molecule type" value="Genomic_DNA"/>
</dbReference>
<keyword evidence="11" id="KW-1185">Reference proteome</keyword>
<dbReference type="Gene3D" id="3.40.30.50">
    <property type="entry name" value="Sep15/SelM thioredoxin-like domain, active-site redox motif"/>
    <property type="match status" value="1"/>
</dbReference>
<evidence type="ECO:0000256" key="1">
    <source>
        <dbReference type="ARBA" id="ARBA00004319"/>
    </source>
</evidence>
<proteinExistence type="inferred from homology"/>
<dbReference type="EnsemblMetazoa" id="SSS_6930s_mrna">
    <property type="protein sequence ID" value="KAF7493777.1"/>
    <property type="gene ID" value="SSS_6930"/>
</dbReference>
<dbReference type="InterPro" id="IPR038219">
    <property type="entry name" value="Sep15/SelM_sf"/>
</dbReference>
<reference evidence="9" key="2">
    <citation type="submission" date="2020-01" db="EMBL/GenBank/DDBJ databases">
        <authorList>
            <person name="Korhonen P.K.K."/>
            <person name="Guangxu M.G."/>
            <person name="Wang T.W."/>
            <person name="Stroehlein A.J.S."/>
            <person name="Young N.D."/>
            <person name="Ang C.-S.A."/>
            <person name="Fernando D.W.F."/>
            <person name="Lu H.L."/>
            <person name="Taylor S.T."/>
            <person name="Ehtesham M.E.M."/>
            <person name="Najaraj S.H.N."/>
            <person name="Harsha G.H.G."/>
            <person name="Madugundu A.M."/>
            <person name="Renuse S.R."/>
            <person name="Holt D.H."/>
            <person name="Pandey A.P."/>
            <person name="Papenfuss A.P."/>
            <person name="Gasser R.B.G."/>
            <person name="Fischer K.F."/>
        </authorList>
    </citation>
    <scope>NUCLEOTIDE SEQUENCE</scope>
    <source>
        <strain evidence="9">SSS_KF_BRIS2020</strain>
    </source>
</reference>
<feature type="chain" id="PRO_5038259361" description="Selenoprotein F" evidence="7">
    <location>
        <begin position="25"/>
        <end position="154"/>
    </location>
</feature>
<feature type="signal peptide" evidence="7">
    <location>
        <begin position="1"/>
        <end position="24"/>
    </location>
</feature>
<evidence type="ECO:0000256" key="5">
    <source>
        <dbReference type="ARBA" id="ARBA00022933"/>
    </source>
</evidence>
<evidence type="ECO:0000256" key="4">
    <source>
        <dbReference type="ARBA" id="ARBA00022824"/>
    </source>
</evidence>
<dbReference type="GO" id="GO:0005788">
    <property type="term" value="C:endoplasmic reticulum lumen"/>
    <property type="evidence" value="ECO:0007669"/>
    <property type="project" value="UniProtKB-SubCell"/>
</dbReference>